<gene>
    <name evidence="3" type="ORF">C5612_01225</name>
    <name evidence="2" type="ORF">CNN82_09080</name>
</gene>
<reference evidence="2 4" key="1">
    <citation type="submission" date="2017-09" db="EMBL/GenBank/DDBJ databases">
        <title>Complete Genome sequence of Lysobacter capsici KNU-15.</title>
        <authorList>
            <person name="Kim M.-C."/>
            <person name="Yi H."/>
            <person name="Lee D.-W."/>
            <person name="Shin J.-H."/>
        </authorList>
    </citation>
    <scope>NUCLEOTIDE SEQUENCE [LARGE SCALE GENOMIC DNA]</scope>
    <source>
        <strain evidence="2 4">KNU-15</strain>
    </source>
</reference>
<feature type="chain" id="PRO_5043153702" evidence="1">
    <location>
        <begin position="27"/>
        <end position="108"/>
    </location>
</feature>
<evidence type="ECO:0000313" key="2">
    <source>
        <dbReference type="EMBL" id="ATE76567.1"/>
    </source>
</evidence>
<evidence type="ECO:0000256" key="1">
    <source>
        <dbReference type="SAM" id="SignalP"/>
    </source>
</evidence>
<proteinExistence type="predicted"/>
<dbReference type="AlphaFoldDB" id="A0A291AES9"/>
<dbReference type="RefSeq" id="WP_028941044.1">
    <property type="nucleotide sequence ID" value="NZ_CP023466.1"/>
</dbReference>
<feature type="signal peptide" evidence="1">
    <location>
        <begin position="1"/>
        <end position="26"/>
    </location>
</feature>
<sequence>MNGNTRLCAKSMALLPLFAIAIAHFAMPREAYGEGWLNGVPFQQTDSEIIEEHYQGCLKKNPKLTRAEAAKLDQQCNPLTPRPAMSPEELKALKDSLNAAMMRSKQAN</sequence>
<dbReference type="Proteomes" id="UP000239687">
    <property type="component" value="Unassembled WGS sequence"/>
</dbReference>
<protein>
    <submittedName>
        <fullName evidence="3">Uncharacterized protein</fullName>
    </submittedName>
</protein>
<evidence type="ECO:0000313" key="3">
    <source>
        <dbReference type="EMBL" id="PQP06414.1"/>
    </source>
</evidence>
<dbReference type="EMBL" id="CP023466">
    <property type="protein sequence ID" value="ATE76567.1"/>
    <property type="molecule type" value="Genomic_DNA"/>
</dbReference>
<dbReference type="EMBL" id="PUIN01000001">
    <property type="protein sequence ID" value="PQP06414.1"/>
    <property type="molecule type" value="Genomic_DNA"/>
</dbReference>
<evidence type="ECO:0000313" key="4">
    <source>
        <dbReference type="Proteomes" id="UP000218385"/>
    </source>
</evidence>
<organism evidence="3 5">
    <name type="scientific">Pseudomonas frederiksbergensis</name>
    <dbReference type="NCBI Taxonomy" id="104087"/>
    <lineage>
        <taxon>Bacteria</taxon>
        <taxon>Pseudomonadati</taxon>
        <taxon>Pseudomonadota</taxon>
        <taxon>Gammaproteobacteria</taxon>
        <taxon>Pseudomonadales</taxon>
        <taxon>Pseudomonadaceae</taxon>
        <taxon>Pseudomonas</taxon>
    </lineage>
</organism>
<evidence type="ECO:0000313" key="5">
    <source>
        <dbReference type="Proteomes" id="UP000239687"/>
    </source>
</evidence>
<accession>A0A291AES9</accession>
<dbReference type="Proteomes" id="UP000218385">
    <property type="component" value="Chromosome"/>
</dbReference>
<name>A0A291AES9_9PSED</name>
<keyword evidence="1" id="KW-0732">Signal</keyword>
<reference evidence="3 5" key="2">
    <citation type="submission" date="2018-02" db="EMBL/GenBank/DDBJ databases">
        <title>Draft genome sequencing of Pseudomonas frederiksbergensis 11-D3.</title>
        <authorList>
            <person name="Zheng B.-X."/>
        </authorList>
    </citation>
    <scope>NUCLEOTIDE SEQUENCE [LARGE SCALE GENOMIC DNA]</scope>
    <source>
        <strain evidence="3 5">11-D3</strain>
    </source>
</reference>